<evidence type="ECO:0000256" key="1">
    <source>
        <dbReference type="SAM" id="SignalP"/>
    </source>
</evidence>
<dbReference type="Proteomes" id="UP001164286">
    <property type="component" value="Unassembled WGS sequence"/>
</dbReference>
<reference evidence="2" key="1">
    <citation type="journal article" date="2022" name="G3 (Bethesda)">
        <title>High quality genome of the basidiomycete yeast Dioszegia hungarica PDD-24b-2 isolated from cloud water.</title>
        <authorList>
            <person name="Jarrige D."/>
            <person name="Haridas S."/>
            <person name="Bleykasten-Grosshans C."/>
            <person name="Joly M."/>
            <person name="Nadalig T."/>
            <person name="Sancelme M."/>
            <person name="Vuilleumier S."/>
            <person name="Grigoriev I.V."/>
            <person name="Amato P."/>
            <person name="Bringel F."/>
        </authorList>
    </citation>
    <scope>NUCLEOTIDE SEQUENCE</scope>
    <source>
        <strain evidence="2">PDD-24b-2</strain>
    </source>
</reference>
<protein>
    <submittedName>
        <fullName evidence="2">Uncharacterized protein</fullName>
    </submittedName>
</protein>
<evidence type="ECO:0000313" key="3">
    <source>
        <dbReference type="Proteomes" id="UP001164286"/>
    </source>
</evidence>
<organism evidence="2 3">
    <name type="scientific">Dioszegia hungarica</name>
    <dbReference type="NCBI Taxonomy" id="4972"/>
    <lineage>
        <taxon>Eukaryota</taxon>
        <taxon>Fungi</taxon>
        <taxon>Dikarya</taxon>
        <taxon>Basidiomycota</taxon>
        <taxon>Agaricomycotina</taxon>
        <taxon>Tremellomycetes</taxon>
        <taxon>Tremellales</taxon>
        <taxon>Bulleribasidiaceae</taxon>
        <taxon>Dioszegia</taxon>
    </lineage>
</organism>
<dbReference type="EMBL" id="JAKWFO010000014">
    <property type="protein sequence ID" value="KAI9632749.1"/>
    <property type="molecule type" value="Genomic_DNA"/>
</dbReference>
<feature type="signal peptide" evidence="1">
    <location>
        <begin position="1"/>
        <end position="18"/>
    </location>
</feature>
<name>A0AA38H598_9TREE</name>
<accession>A0AA38H598</accession>
<dbReference type="AlphaFoldDB" id="A0AA38H598"/>
<evidence type="ECO:0000313" key="2">
    <source>
        <dbReference type="EMBL" id="KAI9632749.1"/>
    </source>
</evidence>
<proteinExistence type="predicted"/>
<keyword evidence="3" id="KW-1185">Reference proteome</keyword>
<comment type="caution">
    <text evidence="2">The sequence shown here is derived from an EMBL/GenBank/DDBJ whole genome shotgun (WGS) entry which is preliminary data.</text>
</comment>
<gene>
    <name evidence="2" type="ORF">MKK02DRAFT_30490</name>
</gene>
<dbReference type="GeneID" id="77727267"/>
<feature type="chain" id="PRO_5041324430" evidence="1">
    <location>
        <begin position="19"/>
        <end position="169"/>
    </location>
</feature>
<sequence length="169" mass="17602">MQLSTLVALLPFLMFASAAPAPQFGADKAPGNGDYKPPPIPEADKDGTFTINILGAELYEADLGDKVLGSFTGRAPIPATAPEVQRLKPKGGGVLPLPEQIYGGMFALKTDLTTAVVQCAVTSVNTIAPGAVVTWDIRDPAKPTAKAEGAEFKDAYCKPVKVVQGTFAT</sequence>
<dbReference type="RefSeq" id="XP_052942526.1">
    <property type="nucleotide sequence ID" value="XM_053088062.1"/>
</dbReference>
<keyword evidence="1" id="KW-0732">Signal</keyword>